<evidence type="ECO:0000313" key="1">
    <source>
        <dbReference type="EMBL" id="JAD40518.1"/>
    </source>
</evidence>
<sequence length="41" mass="4757">MACKGDQWQQRSPALRRKTKVRRRSCFCSCEARSIGGERRG</sequence>
<protein>
    <submittedName>
        <fullName evidence="1">Uncharacterized protein</fullName>
    </submittedName>
</protein>
<reference evidence="1" key="2">
    <citation type="journal article" date="2015" name="Data Brief">
        <title>Shoot transcriptome of the giant reed, Arundo donax.</title>
        <authorList>
            <person name="Barrero R.A."/>
            <person name="Guerrero F.D."/>
            <person name="Moolhuijzen P."/>
            <person name="Goolsby J.A."/>
            <person name="Tidwell J."/>
            <person name="Bellgard S.E."/>
            <person name="Bellgard M.I."/>
        </authorList>
    </citation>
    <scope>NUCLEOTIDE SEQUENCE</scope>
    <source>
        <tissue evidence="1">Shoot tissue taken approximately 20 cm above the soil surface</tissue>
    </source>
</reference>
<name>A0A0A8ZS34_ARUDO</name>
<accession>A0A0A8ZS34</accession>
<dbReference type="AlphaFoldDB" id="A0A0A8ZS34"/>
<dbReference type="EMBL" id="GBRH01257377">
    <property type="protein sequence ID" value="JAD40518.1"/>
    <property type="molecule type" value="Transcribed_RNA"/>
</dbReference>
<organism evidence="1">
    <name type="scientific">Arundo donax</name>
    <name type="common">Giant reed</name>
    <name type="synonym">Donax arundinaceus</name>
    <dbReference type="NCBI Taxonomy" id="35708"/>
    <lineage>
        <taxon>Eukaryota</taxon>
        <taxon>Viridiplantae</taxon>
        <taxon>Streptophyta</taxon>
        <taxon>Embryophyta</taxon>
        <taxon>Tracheophyta</taxon>
        <taxon>Spermatophyta</taxon>
        <taxon>Magnoliopsida</taxon>
        <taxon>Liliopsida</taxon>
        <taxon>Poales</taxon>
        <taxon>Poaceae</taxon>
        <taxon>PACMAD clade</taxon>
        <taxon>Arundinoideae</taxon>
        <taxon>Arundineae</taxon>
        <taxon>Arundo</taxon>
    </lineage>
</organism>
<proteinExistence type="predicted"/>
<reference evidence="1" key="1">
    <citation type="submission" date="2014-09" db="EMBL/GenBank/DDBJ databases">
        <authorList>
            <person name="Magalhaes I.L.F."/>
            <person name="Oliveira U."/>
            <person name="Santos F.R."/>
            <person name="Vidigal T.H.D.A."/>
            <person name="Brescovit A.D."/>
            <person name="Santos A.J."/>
        </authorList>
    </citation>
    <scope>NUCLEOTIDE SEQUENCE</scope>
    <source>
        <tissue evidence="1">Shoot tissue taken approximately 20 cm above the soil surface</tissue>
    </source>
</reference>